<dbReference type="Pfam" id="PF00664">
    <property type="entry name" value="ABC_membrane"/>
    <property type="match status" value="1"/>
</dbReference>
<feature type="transmembrane region" description="Helical" evidence="6">
    <location>
        <begin position="253"/>
        <end position="276"/>
    </location>
</feature>
<dbReference type="SUPFAM" id="SSF52540">
    <property type="entry name" value="P-loop containing nucleoside triphosphate hydrolases"/>
    <property type="match status" value="1"/>
</dbReference>
<organism evidence="9 10">
    <name type="scientific">Streptomyces finlayi</name>
    <dbReference type="NCBI Taxonomy" id="67296"/>
    <lineage>
        <taxon>Bacteria</taxon>
        <taxon>Bacillati</taxon>
        <taxon>Actinomycetota</taxon>
        <taxon>Actinomycetes</taxon>
        <taxon>Kitasatosporales</taxon>
        <taxon>Streptomycetaceae</taxon>
        <taxon>Streptomyces</taxon>
    </lineage>
</organism>
<dbReference type="Proteomes" id="UP000638353">
    <property type="component" value="Unassembled WGS sequence"/>
</dbReference>
<reference evidence="9" key="2">
    <citation type="submission" date="2020-09" db="EMBL/GenBank/DDBJ databases">
        <authorList>
            <person name="Sun Q."/>
            <person name="Ohkuma M."/>
        </authorList>
    </citation>
    <scope>NUCLEOTIDE SEQUENCE</scope>
    <source>
        <strain evidence="9">JCM 4637</strain>
    </source>
</reference>
<feature type="compositionally biased region" description="Basic and acidic residues" evidence="5">
    <location>
        <begin position="598"/>
        <end position="612"/>
    </location>
</feature>
<evidence type="ECO:0000256" key="2">
    <source>
        <dbReference type="ARBA" id="ARBA00022692"/>
    </source>
</evidence>
<dbReference type="PROSITE" id="PS00211">
    <property type="entry name" value="ABC_TRANSPORTER_1"/>
    <property type="match status" value="1"/>
</dbReference>
<dbReference type="GO" id="GO:0005524">
    <property type="term" value="F:ATP binding"/>
    <property type="evidence" value="ECO:0007669"/>
    <property type="project" value="InterPro"/>
</dbReference>
<dbReference type="InterPro" id="IPR011527">
    <property type="entry name" value="ABC1_TM_dom"/>
</dbReference>
<proteinExistence type="predicted"/>
<feature type="transmembrane region" description="Helical" evidence="6">
    <location>
        <begin position="174"/>
        <end position="192"/>
    </location>
</feature>
<dbReference type="PROSITE" id="PS50893">
    <property type="entry name" value="ABC_TRANSPORTER_2"/>
    <property type="match status" value="1"/>
</dbReference>
<sequence>MQIKDLPYQDPGEPDVRSGGRFLLWLGRSQLGGQVKAMGWGLLHQLGVAGLPLGVGMAVQAVVDRSGTRLALGAGLLVLMGIALALGDTMLHRVAVTNWITAAARVQQLLARRTAELGAALTRRVAAGEVVAVSTGDVEKIGWFVEALSRFAAAVLALVVVCVGLVVYQPALGVVVAIGVPALALAVLPLLPKATARADVQREKAGRATELASDTVAGLRVLRGIGGEELFLGRYREASQEVRKAAVRSARMWALIAAVQVLLPGLLLVGVVWYGASLARQGTVTVGELVTVYSAVTLLMYPLRHFEEIAMAYSFSKPSAKRAARVLALRRTAPGDGQEAAQYPTGDLYDPVTGLLAPSGVFTAVVCGDPDLAGRLAERLGGHPAGAEDDTEKVASVRLGGVALDELPLVAARASVLVQDKDPVLLSGTLRELLDVPASGKVSAEDALDAAQCTDVLAALAQASASGAGDGDPMETRITERGRSLSGGQRQRLALARSLVTDPEVLVLDEPTSAVDSHTEARVAAGVSRLRSGRTTVVLASSPLLLDQAERVVFVHDGEVAAVGEHRELLHTEPRYRAVVTRETDDEAEAGAESEAGAEIHELSARDAKAREEIEESA</sequence>
<dbReference type="PANTHER" id="PTHR43394">
    <property type="entry name" value="ATP-DEPENDENT PERMEASE MDL1, MITOCHONDRIAL"/>
    <property type="match status" value="1"/>
</dbReference>
<evidence type="ECO:0000259" key="8">
    <source>
        <dbReference type="PROSITE" id="PS50929"/>
    </source>
</evidence>
<dbReference type="GO" id="GO:0005886">
    <property type="term" value="C:plasma membrane"/>
    <property type="evidence" value="ECO:0007669"/>
    <property type="project" value="UniProtKB-SubCell"/>
</dbReference>
<dbReference type="Pfam" id="PF00005">
    <property type="entry name" value="ABC_tran"/>
    <property type="match status" value="1"/>
</dbReference>
<evidence type="ECO:0000259" key="7">
    <source>
        <dbReference type="PROSITE" id="PS50893"/>
    </source>
</evidence>
<dbReference type="AlphaFoldDB" id="A0A918X421"/>
<dbReference type="InterPro" id="IPR039421">
    <property type="entry name" value="Type_1_exporter"/>
</dbReference>
<comment type="caution">
    <text evidence="9">The sequence shown here is derived from an EMBL/GenBank/DDBJ whole genome shotgun (WGS) entry which is preliminary data.</text>
</comment>
<feature type="domain" description="ABC transporter" evidence="7">
    <location>
        <begin position="293"/>
        <end position="582"/>
    </location>
</feature>
<dbReference type="InterPro" id="IPR017871">
    <property type="entry name" value="ABC_transporter-like_CS"/>
</dbReference>
<keyword evidence="3 6" id="KW-1133">Transmembrane helix</keyword>
<dbReference type="RefSeq" id="WP_189826341.1">
    <property type="nucleotide sequence ID" value="NZ_BMVC01000015.1"/>
</dbReference>
<evidence type="ECO:0000313" key="9">
    <source>
        <dbReference type="EMBL" id="GHD09778.1"/>
    </source>
</evidence>
<dbReference type="EMBL" id="BMVC01000015">
    <property type="protein sequence ID" value="GHD09778.1"/>
    <property type="molecule type" value="Genomic_DNA"/>
</dbReference>
<keyword evidence="4 6" id="KW-0472">Membrane</keyword>
<dbReference type="InterPro" id="IPR036640">
    <property type="entry name" value="ABC1_TM_sf"/>
</dbReference>
<feature type="transmembrane region" description="Helical" evidence="6">
    <location>
        <begin position="69"/>
        <end position="87"/>
    </location>
</feature>
<evidence type="ECO:0000256" key="6">
    <source>
        <dbReference type="SAM" id="Phobius"/>
    </source>
</evidence>
<feature type="domain" description="ABC transmembrane type-1" evidence="8">
    <location>
        <begin position="37"/>
        <end position="306"/>
    </location>
</feature>
<name>A0A918X421_9ACTN</name>
<gene>
    <name evidence="9" type="ORF">GCM10010334_64440</name>
</gene>
<feature type="transmembrane region" description="Helical" evidence="6">
    <location>
        <begin position="42"/>
        <end position="63"/>
    </location>
</feature>
<dbReference type="InterPro" id="IPR027417">
    <property type="entry name" value="P-loop_NTPase"/>
</dbReference>
<dbReference type="PROSITE" id="PS50929">
    <property type="entry name" value="ABC_TM1F"/>
    <property type="match status" value="1"/>
</dbReference>
<reference evidence="9" key="1">
    <citation type="journal article" date="2014" name="Int. J. Syst. Evol. Microbiol.">
        <title>Complete genome sequence of Corynebacterium casei LMG S-19264T (=DSM 44701T), isolated from a smear-ripened cheese.</title>
        <authorList>
            <consortium name="US DOE Joint Genome Institute (JGI-PGF)"/>
            <person name="Walter F."/>
            <person name="Albersmeier A."/>
            <person name="Kalinowski J."/>
            <person name="Ruckert C."/>
        </authorList>
    </citation>
    <scope>NUCLEOTIDE SEQUENCE</scope>
    <source>
        <strain evidence="9">JCM 4637</strain>
    </source>
</reference>
<dbReference type="SUPFAM" id="SSF90123">
    <property type="entry name" value="ABC transporter transmembrane region"/>
    <property type="match status" value="1"/>
</dbReference>
<dbReference type="GO" id="GO:0015421">
    <property type="term" value="F:ABC-type oligopeptide transporter activity"/>
    <property type="evidence" value="ECO:0007669"/>
    <property type="project" value="TreeGrafter"/>
</dbReference>
<dbReference type="Gene3D" id="3.40.50.300">
    <property type="entry name" value="P-loop containing nucleotide triphosphate hydrolases"/>
    <property type="match status" value="1"/>
</dbReference>
<dbReference type="InterPro" id="IPR003439">
    <property type="entry name" value="ABC_transporter-like_ATP-bd"/>
</dbReference>
<evidence type="ECO:0000256" key="1">
    <source>
        <dbReference type="ARBA" id="ARBA00004651"/>
    </source>
</evidence>
<dbReference type="GO" id="GO:0016887">
    <property type="term" value="F:ATP hydrolysis activity"/>
    <property type="evidence" value="ECO:0007669"/>
    <property type="project" value="InterPro"/>
</dbReference>
<dbReference type="PANTHER" id="PTHR43394:SF1">
    <property type="entry name" value="ATP-BINDING CASSETTE SUB-FAMILY B MEMBER 10, MITOCHONDRIAL"/>
    <property type="match status" value="1"/>
</dbReference>
<evidence type="ECO:0000256" key="5">
    <source>
        <dbReference type="SAM" id="MobiDB-lite"/>
    </source>
</evidence>
<protein>
    <submittedName>
        <fullName evidence="9">ABC transporter</fullName>
    </submittedName>
</protein>
<feature type="transmembrane region" description="Helical" evidence="6">
    <location>
        <begin position="147"/>
        <end position="168"/>
    </location>
</feature>
<keyword evidence="2 6" id="KW-0812">Transmembrane</keyword>
<evidence type="ECO:0000256" key="3">
    <source>
        <dbReference type="ARBA" id="ARBA00022989"/>
    </source>
</evidence>
<evidence type="ECO:0000313" key="10">
    <source>
        <dbReference type="Proteomes" id="UP000638353"/>
    </source>
</evidence>
<comment type="subcellular location">
    <subcellularLocation>
        <location evidence="1">Cell membrane</location>
        <topology evidence="1">Multi-pass membrane protein</topology>
    </subcellularLocation>
</comment>
<accession>A0A918X421</accession>
<feature type="region of interest" description="Disordered" evidence="5">
    <location>
        <begin position="581"/>
        <end position="618"/>
    </location>
</feature>
<evidence type="ECO:0000256" key="4">
    <source>
        <dbReference type="ARBA" id="ARBA00023136"/>
    </source>
</evidence>
<dbReference type="Gene3D" id="1.20.1560.10">
    <property type="entry name" value="ABC transporter type 1, transmembrane domain"/>
    <property type="match status" value="1"/>
</dbReference>